<dbReference type="EMBL" id="JACIDZ010000003">
    <property type="protein sequence ID" value="MBB4121463.1"/>
    <property type="molecule type" value="Genomic_DNA"/>
</dbReference>
<keyword evidence="3" id="KW-1185">Reference proteome</keyword>
<organism evidence="2 3">
    <name type="scientific">Martelella radicis</name>
    <dbReference type="NCBI Taxonomy" id="1397476"/>
    <lineage>
        <taxon>Bacteria</taxon>
        <taxon>Pseudomonadati</taxon>
        <taxon>Pseudomonadota</taxon>
        <taxon>Alphaproteobacteria</taxon>
        <taxon>Hyphomicrobiales</taxon>
        <taxon>Aurantimonadaceae</taxon>
        <taxon>Martelella</taxon>
    </lineage>
</organism>
<name>A0A7W6KK94_9HYPH</name>
<evidence type="ECO:0000256" key="1">
    <source>
        <dbReference type="SAM" id="MobiDB-lite"/>
    </source>
</evidence>
<sequence>MADKVKTTESKAARKDYKPGPEKVAGTDDSKYAAEMAYQHGRPCESSAVFETWARH</sequence>
<gene>
    <name evidence="2" type="ORF">GGR30_001377</name>
</gene>
<reference evidence="2 3" key="1">
    <citation type="submission" date="2020-08" db="EMBL/GenBank/DDBJ databases">
        <title>Genomic Encyclopedia of Type Strains, Phase IV (KMG-IV): sequencing the most valuable type-strain genomes for metagenomic binning, comparative biology and taxonomic classification.</title>
        <authorList>
            <person name="Goeker M."/>
        </authorList>
    </citation>
    <scope>NUCLEOTIDE SEQUENCE [LARGE SCALE GENOMIC DNA]</scope>
    <source>
        <strain evidence="2 3">DSM 28101</strain>
    </source>
</reference>
<evidence type="ECO:0000313" key="3">
    <source>
        <dbReference type="Proteomes" id="UP000530571"/>
    </source>
</evidence>
<feature type="region of interest" description="Disordered" evidence="1">
    <location>
        <begin position="1"/>
        <end position="29"/>
    </location>
</feature>
<dbReference type="Proteomes" id="UP000530571">
    <property type="component" value="Unassembled WGS sequence"/>
</dbReference>
<dbReference type="AlphaFoldDB" id="A0A7W6KK94"/>
<accession>A0A7W6KK94</accession>
<proteinExistence type="predicted"/>
<comment type="caution">
    <text evidence="2">The sequence shown here is derived from an EMBL/GenBank/DDBJ whole genome shotgun (WGS) entry which is preliminary data.</text>
</comment>
<evidence type="ECO:0000313" key="2">
    <source>
        <dbReference type="EMBL" id="MBB4121463.1"/>
    </source>
</evidence>
<dbReference type="RefSeq" id="WP_183483868.1">
    <property type="nucleotide sequence ID" value="NZ_JACIDZ010000003.1"/>
</dbReference>
<protein>
    <submittedName>
        <fullName evidence="2">Uncharacterized protein</fullName>
    </submittedName>
</protein>